<evidence type="ECO:0000313" key="8">
    <source>
        <dbReference type="Proteomes" id="UP000594262"/>
    </source>
</evidence>
<dbReference type="InterPro" id="IPR004133">
    <property type="entry name" value="DAN_dom"/>
</dbReference>
<evidence type="ECO:0000256" key="5">
    <source>
        <dbReference type="SAM" id="SignalP"/>
    </source>
</evidence>
<keyword evidence="4" id="KW-1015">Disulfide bond</keyword>
<dbReference type="Pfam" id="PF03045">
    <property type="entry name" value="DAN"/>
    <property type="match status" value="1"/>
</dbReference>
<feature type="chain" id="PRO_5029832218" description="DAN domain-containing protein" evidence="5">
    <location>
        <begin position="21"/>
        <end position="174"/>
    </location>
</feature>
<comment type="subcellular location">
    <subcellularLocation>
        <location evidence="1">Secreted</location>
    </subcellularLocation>
</comment>
<organism evidence="7 8">
    <name type="scientific">Clytia hemisphaerica</name>
    <dbReference type="NCBI Taxonomy" id="252671"/>
    <lineage>
        <taxon>Eukaryota</taxon>
        <taxon>Metazoa</taxon>
        <taxon>Cnidaria</taxon>
        <taxon>Hydrozoa</taxon>
        <taxon>Hydroidolina</taxon>
        <taxon>Leptothecata</taxon>
        <taxon>Obeliida</taxon>
        <taxon>Clytiidae</taxon>
        <taxon>Clytia</taxon>
    </lineage>
</organism>
<protein>
    <recommendedName>
        <fullName evidence="6">DAN domain-containing protein</fullName>
    </recommendedName>
</protein>
<feature type="signal peptide" evidence="5">
    <location>
        <begin position="1"/>
        <end position="20"/>
    </location>
</feature>
<evidence type="ECO:0000256" key="2">
    <source>
        <dbReference type="ARBA" id="ARBA00022525"/>
    </source>
</evidence>
<dbReference type="OrthoDB" id="10061784at2759"/>
<sequence length="174" mass="20059">MEFTMSRILVLTLCAITVHSWPKTKRHQLFRNDFFRGIPNRSLFRGPRPALKAEEATVLVPYTQWKSTRCEMKKNMFLLKSPKCEPINVNRGLCYGQCSSVFIPGQNLHYSAACIPNLQKRAVEMQCDLGNGVKAKRIKFYEKVVSCSCKKVKVDWKQVVKDIRSQFEASTMFS</sequence>
<evidence type="ECO:0000259" key="6">
    <source>
        <dbReference type="Pfam" id="PF03045"/>
    </source>
</evidence>
<dbReference type="GO" id="GO:0005576">
    <property type="term" value="C:extracellular region"/>
    <property type="evidence" value="ECO:0007669"/>
    <property type="project" value="UniProtKB-SubCell"/>
</dbReference>
<evidence type="ECO:0000313" key="7">
    <source>
        <dbReference type="EnsemblMetazoa" id="CLYHEMP007105.1"/>
    </source>
</evidence>
<dbReference type="EnsemblMetazoa" id="CLYHEMT007105.1">
    <property type="protein sequence ID" value="CLYHEMP007105.1"/>
    <property type="gene ID" value="CLYHEMG007105"/>
</dbReference>
<keyword evidence="2" id="KW-0964">Secreted</keyword>
<evidence type="ECO:0000256" key="4">
    <source>
        <dbReference type="ARBA" id="ARBA00023157"/>
    </source>
</evidence>
<dbReference type="AlphaFoldDB" id="A0A7M5WKC7"/>
<dbReference type="Proteomes" id="UP000594262">
    <property type="component" value="Unplaced"/>
</dbReference>
<name>A0A7M5WKC7_9CNID</name>
<feature type="domain" description="DAN" evidence="6">
    <location>
        <begin position="56"/>
        <end position="151"/>
    </location>
</feature>
<accession>A0A7M5WKC7</accession>
<dbReference type="InterPro" id="IPR029034">
    <property type="entry name" value="Cystine-knot_cytokine"/>
</dbReference>
<keyword evidence="8" id="KW-1185">Reference proteome</keyword>
<proteinExistence type="predicted"/>
<evidence type="ECO:0000256" key="1">
    <source>
        <dbReference type="ARBA" id="ARBA00004613"/>
    </source>
</evidence>
<keyword evidence="3 5" id="KW-0732">Signal</keyword>
<dbReference type="Gene3D" id="2.10.90.10">
    <property type="entry name" value="Cystine-knot cytokines"/>
    <property type="match status" value="1"/>
</dbReference>
<evidence type="ECO:0000256" key="3">
    <source>
        <dbReference type="ARBA" id="ARBA00022729"/>
    </source>
</evidence>
<reference evidence="7" key="1">
    <citation type="submission" date="2021-01" db="UniProtKB">
        <authorList>
            <consortium name="EnsemblMetazoa"/>
        </authorList>
    </citation>
    <scope>IDENTIFICATION</scope>
</reference>